<proteinExistence type="predicted"/>
<dbReference type="InterPro" id="IPR011989">
    <property type="entry name" value="ARM-like"/>
</dbReference>
<dbReference type="GO" id="GO:0005737">
    <property type="term" value="C:cytoplasm"/>
    <property type="evidence" value="ECO:0000318"/>
    <property type="project" value="GO_Central"/>
</dbReference>
<dbReference type="SMART" id="SM00025">
    <property type="entry name" value="Pumilio"/>
    <property type="match status" value="7"/>
</dbReference>
<dbReference type="GeneID" id="7446590"/>
<dbReference type="PANTHER" id="PTHR12537">
    <property type="entry name" value="RNA BINDING PROTEIN PUMILIO-RELATED"/>
    <property type="match status" value="1"/>
</dbReference>
<dbReference type="KEGG" id="tps:THAPS_15007"/>
<dbReference type="PANTHER" id="PTHR12537:SF12">
    <property type="entry name" value="MATERNAL PROTEIN PUMILIO"/>
    <property type="match status" value="1"/>
</dbReference>
<feature type="repeat" description="Pumilio" evidence="2">
    <location>
        <begin position="1"/>
        <end position="35"/>
    </location>
</feature>
<dbReference type="OMA" id="DNQFKLK"/>
<dbReference type="eggNOG" id="KOG1488">
    <property type="taxonomic scope" value="Eukaryota"/>
</dbReference>
<evidence type="ECO:0000256" key="2">
    <source>
        <dbReference type="PROSITE-ProRule" id="PRU00317"/>
    </source>
</evidence>
<dbReference type="InParanoid" id="B5YP37"/>
<evidence type="ECO:0000313" key="4">
    <source>
        <dbReference type="EMBL" id="ACI64388.1"/>
    </source>
</evidence>
<evidence type="ECO:0000259" key="3">
    <source>
        <dbReference type="PROSITE" id="PS50303"/>
    </source>
</evidence>
<feature type="repeat" description="Pumilio" evidence="2">
    <location>
        <begin position="149"/>
        <end position="184"/>
    </location>
</feature>
<evidence type="ECO:0000256" key="1">
    <source>
        <dbReference type="ARBA" id="ARBA00022737"/>
    </source>
</evidence>
<dbReference type="InterPro" id="IPR033133">
    <property type="entry name" value="PUM-HD"/>
</dbReference>
<dbReference type="InterPro" id="IPR001313">
    <property type="entry name" value="Pumilio_RNA-bd_rpt"/>
</dbReference>
<keyword evidence="5" id="KW-1185">Reference proteome</keyword>
<feature type="repeat" description="Pumilio" evidence="2">
    <location>
        <begin position="36"/>
        <end position="71"/>
    </location>
</feature>
<feature type="repeat" description="Pumilio" evidence="2">
    <location>
        <begin position="72"/>
        <end position="107"/>
    </location>
</feature>
<organism evidence="4 5">
    <name type="scientific">Thalassiosira pseudonana</name>
    <name type="common">Marine diatom</name>
    <name type="synonym">Cyclotella nana</name>
    <dbReference type="NCBI Taxonomy" id="35128"/>
    <lineage>
        <taxon>Eukaryota</taxon>
        <taxon>Sar</taxon>
        <taxon>Stramenopiles</taxon>
        <taxon>Ochrophyta</taxon>
        <taxon>Bacillariophyta</taxon>
        <taxon>Coscinodiscophyceae</taxon>
        <taxon>Thalassiosirophycidae</taxon>
        <taxon>Thalassiosirales</taxon>
        <taxon>Thalassiosiraceae</taxon>
        <taxon>Thalassiosira</taxon>
    </lineage>
</organism>
<feature type="repeat" description="Pumilio" evidence="2">
    <location>
        <begin position="262"/>
        <end position="294"/>
    </location>
</feature>
<dbReference type="AlphaFoldDB" id="B5YP37"/>
<dbReference type="Gene3D" id="1.25.10.10">
    <property type="entry name" value="Leucine-rich Repeat Variant"/>
    <property type="match status" value="1"/>
</dbReference>
<dbReference type="InterPro" id="IPR016024">
    <property type="entry name" value="ARM-type_fold"/>
</dbReference>
<accession>B5YP37</accession>
<dbReference type="Pfam" id="PF00806">
    <property type="entry name" value="PUF"/>
    <property type="match status" value="8"/>
</dbReference>
<sequence>ITGRIATVAKDQEGSRFIQKRLELADASELESAFAEVLPALRDLVNDVYGNFAVQGLLEFGTDAMKKEVGENLAVDIVSLSSKAYGCRIVQKAIETLDKNDVASLVSSFKGQVLSCIFDLNANHVIQKFLTVINLALSLTQSLDVIVDEVINDCEELCKHAYGCRVVQRLVEHGLDPIQSRVLDNVIACHESLIDDKFGNYVIGRLIACGRKEDREAIVKTMSGNVLKFSKNKQASNVVEAMLQHGDVAQRKKILQEMLNVSVRTVSAVVSMAEDQYANYVLKKAMDAIDQGEQ</sequence>
<gene>
    <name evidence="4" type="ORF">THAPS_15007</name>
</gene>
<feature type="repeat" description="Pumilio" evidence="2">
    <location>
        <begin position="221"/>
        <end position="256"/>
    </location>
</feature>
<dbReference type="Proteomes" id="UP000001449">
    <property type="component" value="Chromosome 7"/>
</dbReference>
<dbReference type="EMBL" id="CP001160">
    <property type="protein sequence ID" value="ACI64388.1"/>
    <property type="molecule type" value="Genomic_DNA"/>
</dbReference>
<feature type="non-terminal residue" evidence="4">
    <location>
        <position position="294"/>
    </location>
</feature>
<dbReference type="GO" id="GO:0010608">
    <property type="term" value="P:post-transcriptional regulation of gene expression"/>
    <property type="evidence" value="ECO:0000318"/>
    <property type="project" value="GO_Central"/>
</dbReference>
<keyword evidence="1" id="KW-0677">Repeat</keyword>
<dbReference type="SUPFAM" id="SSF48371">
    <property type="entry name" value="ARM repeat"/>
    <property type="match status" value="1"/>
</dbReference>
<dbReference type="RefSeq" id="XP_002295671.1">
    <property type="nucleotide sequence ID" value="XM_002295635.1"/>
</dbReference>
<feature type="repeat" description="Pumilio" evidence="2">
    <location>
        <begin position="185"/>
        <end position="220"/>
    </location>
</feature>
<dbReference type="PROSITE" id="PS50302">
    <property type="entry name" value="PUM"/>
    <property type="match status" value="7"/>
</dbReference>
<dbReference type="PaxDb" id="35128-Thaps15007"/>
<dbReference type="PROSITE" id="PS50303">
    <property type="entry name" value="PUM_HD"/>
    <property type="match status" value="1"/>
</dbReference>
<reference evidence="4 5" key="2">
    <citation type="journal article" date="2008" name="Nature">
        <title>The Phaeodactylum genome reveals the evolutionary history of diatom genomes.</title>
        <authorList>
            <person name="Bowler C."/>
            <person name="Allen A.E."/>
            <person name="Badger J.H."/>
            <person name="Grimwood J."/>
            <person name="Jabbari K."/>
            <person name="Kuo A."/>
            <person name="Maheswari U."/>
            <person name="Martens C."/>
            <person name="Maumus F."/>
            <person name="Otillar R.P."/>
            <person name="Rayko E."/>
            <person name="Salamov A."/>
            <person name="Vandepoele K."/>
            <person name="Beszteri B."/>
            <person name="Gruber A."/>
            <person name="Heijde M."/>
            <person name="Katinka M."/>
            <person name="Mock T."/>
            <person name="Valentin K."/>
            <person name="Verret F."/>
            <person name="Berges J.A."/>
            <person name="Brownlee C."/>
            <person name="Cadoret J.P."/>
            <person name="Chiovitti A."/>
            <person name="Choi C.J."/>
            <person name="Coesel S."/>
            <person name="De Martino A."/>
            <person name="Detter J.C."/>
            <person name="Durkin C."/>
            <person name="Falciatore A."/>
            <person name="Fournet J."/>
            <person name="Haruta M."/>
            <person name="Huysman M.J."/>
            <person name="Jenkins B.D."/>
            <person name="Jiroutova K."/>
            <person name="Jorgensen R.E."/>
            <person name="Joubert Y."/>
            <person name="Kaplan A."/>
            <person name="Kroger N."/>
            <person name="Kroth P.G."/>
            <person name="La Roche J."/>
            <person name="Lindquist E."/>
            <person name="Lommer M."/>
            <person name="Martin-Jezequel V."/>
            <person name="Lopez P.J."/>
            <person name="Lucas S."/>
            <person name="Mangogna M."/>
            <person name="McGinnis K."/>
            <person name="Medlin L.K."/>
            <person name="Montsant A."/>
            <person name="Oudot-Le Secq M.P."/>
            <person name="Napoli C."/>
            <person name="Obornik M."/>
            <person name="Parker M.S."/>
            <person name="Petit J.L."/>
            <person name="Porcel B.M."/>
            <person name="Poulsen N."/>
            <person name="Robison M."/>
            <person name="Rychlewski L."/>
            <person name="Rynearson T.A."/>
            <person name="Schmutz J."/>
            <person name="Shapiro H."/>
            <person name="Siaut M."/>
            <person name="Stanley M."/>
            <person name="Sussman M.R."/>
            <person name="Taylor A.R."/>
            <person name="Vardi A."/>
            <person name="von Dassow P."/>
            <person name="Vyverman W."/>
            <person name="Willis A."/>
            <person name="Wyrwicz L.S."/>
            <person name="Rokhsar D.S."/>
            <person name="Weissenbach J."/>
            <person name="Armbrust E.V."/>
            <person name="Green B.R."/>
            <person name="Van de Peer Y."/>
            <person name="Grigoriev I.V."/>
        </authorList>
    </citation>
    <scope>NUCLEOTIDE SEQUENCE [LARGE SCALE GENOMIC DNA]</scope>
    <source>
        <strain evidence="4 5">CCMP1335</strain>
    </source>
</reference>
<dbReference type="HOGENOM" id="CLU_004017_8_1_1"/>
<name>B5YP37_THAPS</name>
<dbReference type="GO" id="GO:0003729">
    <property type="term" value="F:mRNA binding"/>
    <property type="evidence" value="ECO:0000318"/>
    <property type="project" value="GO_Central"/>
</dbReference>
<reference evidence="4 5" key="1">
    <citation type="journal article" date="2004" name="Science">
        <title>The genome of the diatom Thalassiosira pseudonana: ecology, evolution, and metabolism.</title>
        <authorList>
            <person name="Armbrust E.V."/>
            <person name="Berges J.A."/>
            <person name="Bowler C."/>
            <person name="Green B.R."/>
            <person name="Martinez D."/>
            <person name="Putnam N.H."/>
            <person name="Zhou S."/>
            <person name="Allen A.E."/>
            <person name="Apt K.E."/>
            <person name="Bechner M."/>
            <person name="Brzezinski M.A."/>
            <person name="Chaal B.K."/>
            <person name="Chiovitti A."/>
            <person name="Davis A.K."/>
            <person name="Demarest M.S."/>
            <person name="Detter J.C."/>
            <person name="Glavina T."/>
            <person name="Goodstein D."/>
            <person name="Hadi M.Z."/>
            <person name="Hellsten U."/>
            <person name="Hildebrand M."/>
            <person name="Jenkins B.D."/>
            <person name="Jurka J."/>
            <person name="Kapitonov V.V."/>
            <person name="Kroger N."/>
            <person name="Lau W.W."/>
            <person name="Lane T.W."/>
            <person name="Larimer F.W."/>
            <person name="Lippmeier J.C."/>
            <person name="Lucas S."/>
            <person name="Medina M."/>
            <person name="Montsant A."/>
            <person name="Obornik M."/>
            <person name="Parker M.S."/>
            <person name="Palenik B."/>
            <person name="Pazour G.J."/>
            <person name="Richardson P.M."/>
            <person name="Rynearson T.A."/>
            <person name="Saito M.A."/>
            <person name="Schwartz D.C."/>
            <person name="Thamatrakoln K."/>
            <person name="Valentin K."/>
            <person name="Vardi A."/>
            <person name="Wilkerson F.P."/>
            <person name="Rokhsar D.S."/>
        </authorList>
    </citation>
    <scope>NUCLEOTIDE SEQUENCE [LARGE SCALE GENOMIC DNA]</scope>
    <source>
        <strain evidence="4 5">CCMP1335</strain>
    </source>
</reference>
<feature type="non-terminal residue" evidence="4">
    <location>
        <position position="1"/>
    </location>
</feature>
<dbReference type="STRING" id="35128.B5YP37"/>
<protein>
    <recommendedName>
        <fullName evidence="3">PUM-HD domain-containing protein</fullName>
    </recommendedName>
</protein>
<feature type="domain" description="PUM-HD" evidence="3">
    <location>
        <begin position="1"/>
        <end position="294"/>
    </location>
</feature>
<evidence type="ECO:0000313" key="5">
    <source>
        <dbReference type="Proteomes" id="UP000001449"/>
    </source>
</evidence>